<evidence type="ECO:0000313" key="1">
    <source>
        <dbReference type="EMBL" id="EPA06155.1"/>
    </source>
</evidence>
<dbReference type="AlphaFoldDB" id="S2E4M5"/>
<dbReference type="EMBL" id="AHJG01000097">
    <property type="protein sequence ID" value="EPA06155.1"/>
    <property type="molecule type" value="Genomic_DNA"/>
</dbReference>
<dbReference type="OrthoDB" id="2335at2157"/>
<comment type="caution">
    <text evidence="1">The sequence shown here is derived from an EMBL/GenBank/DDBJ whole genome shotgun (WGS) entry which is preliminary data.</text>
</comment>
<dbReference type="RefSeq" id="WP_010190788.1">
    <property type="nucleotide sequence ID" value="NZ_AHJG01000097.1"/>
</dbReference>
<name>S2E4M5_9ARCH</name>
<keyword evidence="2" id="KW-1185">Reference proteome</keyword>
<protein>
    <submittedName>
        <fullName evidence="1">Uncharacterized protein</fullName>
    </submittedName>
</protein>
<proteinExistence type="predicted"/>
<accession>S2E4M5</accession>
<evidence type="ECO:0000313" key="2">
    <source>
        <dbReference type="Proteomes" id="UP000014065"/>
    </source>
</evidence>
<dbReference type="Proteomes" id="UP000014065">
    <property type="component" value="Unassembled WGS sequence"/>
</dbReference>
<reference evidence="1 2" key="1">
    <citation type="journal article" date="2012" name="J. Bacteriol.">
        <title>Genome Sequence of "Candidatus Nitrosoarchaeum limnia" BG20, a Low-Salinity Ammonia-Oxidizing Archaeon from the San Francisco Bay Estuary.</title>
        <authorList>
            <person name="Mosier A.C."/>
            <person name="Allen E.E."/>
            <person name="Kim M."/>
            <person name="Ferriera S."/>
            <person name="Francis C.A."/>
        </authorList>
    </citation>
    <scope>NUCLEOTIDE SEQUENCE [LARGE SCALE GENOMIC DNA]</scope>
    <source>
        <strain evidence="1 2">BG20</strain>
    </source>
</reference>
<gene>
    <name evidence="1" type="ORF">BG20_I1634</name>
</gene>
<sequence length="71" mass="8431">MNQQEINEIIDYINKKYAENVPRPVRFVVRKKVKMIEKFDPSEMPVSLRNCSVEQYIDIFKNALRDGSIKL</sequence>
<organism evidence="1 2">
    <name type="scientific">Candidatus Nitrosarchaeum limnium BG20</name>
    <dbReference type="NCBI Taxonomy" id="859192"/>
    <lineage>
        <taxon>Archaea</taxon>
        <taxon>Nitrososphaerota</taxon>
        <taxon>Nitrososphaeria</taxon>
        <taxon>Nitrosopumilales</taxon>
        <taxon>Nitrosopumilaceae</taxon>
        <taxon>Nitrosarchaeum</taxon>
    </lineage>
</organism>